<dbReference type="OrthoDB" id="6514907at2759"/>
<evidence type="ECO:0000259" key="3">
    <source>
        <dbReference type="PROSITE" id="PS50076"/>
    </source>
</evidence>
<reference evidence="4" key="1">
    <citation type="submission" date="2020-11" db="EMBL/GenBank/DDBJ databases">
        <authorList>
            <person name="Tran Van P."/>
        </authorList>
    </citation>
    <scope>NUCLEOTIDE SEQUENCE</scope>
</reference>
<keyword evidence="1" id="KW-0143">Chaperone</keyword>
<feature type="region of interest" description="Disordered" evidence="2">
    <location>
        <begin position="59"/>
        <end position="119"/>
    </location>
</feature>
<dbReference type="Gene3D" id="1.10.287.110">
    <property type="entry name" value="DnaJ domain"/>
    <property type="match status" value="1"/>
</dbReference>
<dbReference type="InterPro" id="IPR001623">
    <property type="entry name" value="DnaJ_domain"/>
</dbReference>
<dbReference type="EMBL" id="CAJPVJ010000107">
    <property type="protein sequence ID" value="CAG2160995.1"/>
    <property type="molecule type" value="Genomic_DNA"/>
</dbReference>
<evidence type="ECO:0000313" key="4">
    <source>
        <dbReference type="EMBL" id="CAD7637606.1"/>
    </source>
</evidence>
<dbReference type="PRINTS" id="PR00625">
    <property type="entry name" value="JDOMAIN"/>
</dbReference>
<feature type="domain" description="J" evidence="3">
    <location>
        <begin position="4"/>
        <end position="68"/>
    </location>
</feature>
<dbReference type="EMBL" id="OC914932">
    <property type="protein sequence ID" value="CAD7637606.1"/>
    <property type="molecule type" value="Genomic_DNA"/>
</dbReference>
<dbReference type="PANTHER" id="PTHR24078:SF553">
    <property type="entry name" value="DNAJ HOMOLOG SUBFAMILY B MEMBER 5"/>
    <property type="match status" value="1"/>
</dbReference>
<dbReference type="CDD" id="cd10747">
    <property type="entry name" value="DnaJ_C"/>
    <property type="match status" value="1"/>
</dbReference>
<gene>
    <name evidence="4" type="ORF">ONB1V03_LOCUS915</name>
</gene>
<dbReference type="InterPro" id="IPR051339">
    <property type="entry name" value="DnaJ_subfamily_B"/>
</dbReference>
<dbReference type="Pfam" id="PF01556">
    <property type="entry name" value="DnaJ_C"/>
    <property type="match status" value="2"/>
</dbReference>
<dbReference type="InterPro" id="IPR002939">
    <property type="entry name" value="DnaJ_C"/>
</dbReference>
<dbReference type="SUPFAM" id="SSF46565">
    <property type="entry name" value="Chaperone J-domain"/>
    <property type="match status" value="1"/>
</dbReference>
<dbReference type="Pfam" id="PF00226">
    <property type="entry name" value="DnaJ"/>
    <property type="match status" value="1"/>
</dbReference>
<dbReference type="Proteomes" id="UP000728032">
    <property type="component" value="Unassembled WGS sequence"/>
</dbReference>
<keyword evidence="5" id="KW-1185">Reference proteome</keyword>
<feature type="compositionally biased region" description="Basic residues" evidence="2">
    <location>
        <begin position="90"/>
        <end position="108"/>
    </location>
</feature>
<accession>A0A7R9L9L1</accession>
<evidence type="ECO:0000256" key="2">
    <source>
        <dbReference type="SAM" id="MobiDB-lite"/>
    </source>
</evidence>
<dbReference type="InterPro" id="IPR008971">
    <property type="entry name" value="HSP40/DnaJ_pept-bd"/>
</dbReference>
<dbReference type="InterPro" id="IPR036869">
    <property type="entry name" value="J_dom_sf"/>
</dbReference>
<dbReference type="PROSITE" id="PS50076">
    <property type="entry name" value="DNAJ_2"/>
    <property type="match status" value="1"/>
</dbReference>
<sequence>MAKNYYNILGVQRNCSELDIKSAFRRLALRYHPDKNGSTSAEDTFKEVLEAYRVLNDPHKRGIYDHNSNRTQTHRTFQSRQQSSGYETSRRHHRRRQPSPSKSGHRKTSSGDSHRNKSVEHSLYVSLKEVLHGCSRRMRITRKVWFSPKEYRKERQTVTIDVRKGWKSGTRITFAEHGNQRLYDPSAVAEDIVFVIRDKADKQFKREGIHIVYTVRLSLKEAIDNSGIQVPTLEDRSLNVQLDRQQLMELYANTEVYIRKVGLGLPVPNNVLTRGDLTSSGNSRGKHVEHSLYVSLKEVLHGWRRHMKIARKVWFSPKQYRKMFQTVTIDVRKGWQSGTRITFTKHGDERLYNPSWVAEDIVFVIRDKADKQFKRDGIHIVYTVQLSRKEDYIYCPISVPTLEDRQRRWFTITLDRQQINELYAKNELCIRKVGLGLPDHKNVLTKGDLIIKCQLRS</sequence>
<dbReference type="GO" id="GO:0051087">
    <property type="term" value="F:protein-folding chaperone binding"/>
    <property type="evidence" value="ECO:0007669"/>
    <property type="project" value="TreeGrafter"/>
</dbReference>
<feature type="compositionally biased region" description="Basic and acidic residues" evidence="2">
    <location>
        <begin position="59"/>
        <end position="68"/>
    </location>
</feature>
<dbReference type="GO" id="GO:0005829">
    <property type="term" value="C:cytosol"/>
    <property type="evidence" value="ECO:0007669"/>
    <property type="project" value="TreeGrafter"/>
</dbReference>
<dbReference type="SMART" id="SM00271">
    <property type="entry name" value="DnaJ"/>
    <property type="match status" value="1"/>
</dbReference>
<dbReference type="PANTHER" id="PTHR24078">
    <property type="entry name" value="DNAJ HOMOLOG SUBFAMILY C MEMBER"/>
    <property type="match status" value="1"/>
</dbReference>
<dbReference type="CDD" id="cd06257">
    <property type="entry name" value="DnaJ"/>
    <property type="match status" value="1"/>
</dbReference>
<name>A0A7R9L9L1_9ACAR</name>
<proteinExistence type="predicted"/>
<dbReference type="SUPFAM" id="SSF49493">
    <property type="entry name" value="HSP40/DnaJ peptide-binding domain"/>
    <property type="match status" value="3"/>
</dbReference>
<protein>
    <recommendedName>
        <fullName evidence="3">J domain-containing protein</fullName>
    </recommendedName>
</protein>
<dbReference type="FunFam" id="2.60.260.20:FF:000002">
    <property type="entry name" value="Dnaj homolog subfamily b member"/>
    <property type="match status" value="2"/>
</dbReference>
<organism evidence="4">
    <name type="scientific">Oppiella nova</name>
    <dbReference type="NCBI Taxonomy" id="334625"/>
    <lineage>
        <taxon>Eukaryota</taxon>
        <taxon>Metazoa</taxon>
        <taxon>Ecdysozoa</taxon>
        <taxon>Arthropoda</taxon>
        <taxon>Chelicerata</taxon>
        <taxon>Arachnida</taxon>
        <taxon>Acari</taxon>
        <taxon>Acariformes</taxon>
        <taxon>Sarcoptiformes</taxon>
        <taxon>Oribatida</taxon>
        <taxon>Brachypylina</taxon>
        <taxon>Oppioidea</taxon>
        <taxon>Oppiidae</taxon>
        <taxon>Oppiella</taxon>
    </lineage>
</organism>
<feature type="compositionally biased region" description="Polar residues" evidence="2">
    <location>
        <begin position="69"/>
        <end position="87"/>
    </location>
</feature>
<dbReference type="GO" id="GO:0051082">
    <property type="term" value="F:unfolded protein binding"/>
    <property type="evidence" value="ECO:0007669"/>
    <property type="project" value="InterPro"/>
</dbReference>
<evidence type="ECO:0000256" key="1">
    <source>
        <dbReference type="ARBA" id="ARBA00023186"/>
    </source>
</evidence>
<dbReference type="AlphaFoldDB" id="A0A7R9L9L1"/>
<dbReference type="Gene3D" id="2.60.260.20">
    <property type="entry name" value="Urease metallochaperone UreE, N-terminal domain"/>
    <property type="match status" value="4"/>
</dbReference>
<evidence type="ECO:0000313" key="5">
    <source>
        <dbReference type="Proteomes" id="UP000728032"/>
    </source>
</evidence>
<dbReference type="GO" id="GO:0006457">
    <property type="term" value="P:protein folding"/>
    <property type="evidence" value="ECO:0007669"/>
    <property type="project" value="InterPro"/>
</dbReference>